<proteinExistence type="predicted"/>
<dbReference type="Gene3D" id="2.60.200.40">
    <property type="match status" value="1"/>
</dbReference>
<dbReference type="PROSITE" id="PS50146">
    <property type="entry name" value="DAGK"/>
    <property type="match status" value="1"/>
</dbReference>
<comment type="caution">
    <text evidence="2">The sequence shown here is derived from an EMBL/GenBank/DDBJ whole genome shotgun (WGS) entry which is preliminary data.</text>
</comment>
<dbReference type="SUPFAM" id="SSF111331">
    <property type="entry name" value="NAD kinase/diacylglycerol kinase-like"/>
    <property type="match status" value="1"/>
</dbReference>
<dbReference type="Gene3D" id="3.40.50.10330">
    <property type="entry name" value="Probable inorganic polyphosphate/atp-NAD kinase, domain 1"/>
    <property type="match status" value="1"/>
</dbReference>
<keyword evidence="2" id="KW-0808">Transferase</keyword>
<dbReference type="SMART" id="SM00046">
    <property type="entry name" value="DAGKc"/>
    <property type="match status" value="1"/>
</dbReference>
<dbReference type="Proteomes" id="UP001375743">
    <property type="component" value="Unassembled WGS sequence"/>
</dbReference>
<dbReference type="GO" id="GO:0016301">
    <property type="term" value="F:kinase activity"/>
    <property type="evidence" value="ECO:0007669"/>
    <property type="project" value="UniProtKB-KW"/>
</dbReference>
<dbReference type="Pfam" id="PF00781">
    <property type="entry name" value="DAGK_cat"/>
    <property type="match status" value="1"/>
</dbReference>
<dbReference type="InterPro" id="IPR001206">
    <property type="entry name" value="Diacylglycerol_kinase_cat_dom"/>
</dbReference>
<dbReference type="InterPro" id="IPR050187">
    <property type="entry name" value="Lipid_Phosphate_FormReg"/>
</dbReference>
<feature type="domain" description="DAGKc" evidence="1">
    <location>
        <begin position="12"/>
        <end position="148"/>
    </location>
</feature>
<dbReference type="PANTHER" id="PTHR12358:SF54">
    <property type="entry name" value="SPHINGOSINE KINASE RELATED PROTEIN"/>
    <property type="match status" value="1"/>
</dbReference>
<protein>
    <submittedName>
        <fullName evidence="2">Diacylglycerol kinase family protein</fullName>
    </submittedName>
</protein>
<dbReference type="RefSeq" id="WP_418159908.1">
    <property type="nucleotide sequence ID" value="NZ_JBBLZC010000012.1"/>
</dbReference>
<evidence type="ECO:0000259" key="1">
    <source>
        <dbReference type="PROSITE" id="PS50146"/>
    </source>
</evidence>
<name>A0ABU8XSA6_9PROT</name>
<organism evidence="2 3">
    <name type="scientific">Benzoatithermus flavus</name>
    <dbReference type="NCBI Taxonomy" id="3108223"/>
    <lineage>
        <taxon>Bacteria</taxon>
        <taxon>Pseudomonadati</taxon>
        <taxon>Pseudomonadota</taxon>
        <taxon>Alphaproteobacteria</taxon>
        <taxon>Geminicoccales</taxon>
        <taxon>Geminicoccaceae</taxon>
        <taxon>Benzoatithermus</taxon>
    </lineage>
</organism>
<accession>A0ABU8XSA6</accession>
<evidence type="ECO:0000313" key="2">
    <source>
        <dbReference type="EMBL" id="MEK0084058.1"/>
    </source>
</evidence>
<sequence length="320" mass="35262">MSEPARHAERRPAGLRVRALINSGSGTMLRLGVDRARAQLAGAFARRGVEVDLVFTEGESLRREAERALGDARAGRLDAVVVGGGDGSVNCVAGVLAGTGVPLGVLPLGTLNHFAKDLGMPQDLDAAVEAIVRSPPRAVDAAEVNGRVFVNNSLLGIYPYMVADRERRRKAHGLGKWAAMSLAFVRMLWRFPRRRLSICAEGWTRPYRTPCLFVGVNEYDFELFKVQRRVGMDKGELWLIVARHGHPLRFAWFAFRVAFRGLTGEDDFEVMRVSAAEVRAPVSRLRVATDGEISRMRTPLRYRILPRALQVLAPPAAAEV</sequence>
<keyword evidence="3" id="KW-1185">Reference proteome</keyword>
<dbReference type="EMBL" id="JBBLZC010000012">
    <property type="protein sequence ID" value="MEK0084058.1"/>
    <property type="molecule type" value="Genomic_DNA"/>
</dbReference>
<keyword evidence="2" id="KW-0418">Kinase</keyword>
<gene>
    <name evidence="2" type="ORF">U1T56_12915</name>
</gene>
<dbReference type="InterPro" id="IPR017438">
    <property type="entry name" value="ATP-NAD_kinase_N"/>
</dbReference>
<dbReference type="InterPro" id="IPR016064">
    <property type="entry name" value="NAD/diacylglycerol_kinase_sf"/>
</dbReference>
<reference evidence="2 3" key="1">
    <citation type="submission" date="2024-01" db="EMBL/GenBank/DDBJ databases">
        <title>Multi-omics insights into the function and evolution of sodium benzoate biodegradation pathways in Benzoatithermus flavus gen. nov., sp. nov. from hot spring.</title>
        <authorList>
            <person name="Hu C.-J."/>
            <person name="Li W.-J."/>
        </authorList>
    </citation>
    <scope>NUCLEOTIDE SEQUENCE [LARGE SCALE GENOMIC DNA]</scope>
    <source>
        <strain evidence="2 3">SYSU G07066</strain>
    </source>
</reference>
<dbReference type="PANTHER" id="PTHR12358">
    <property type="entry name" value="SPHINGOSINE KINASE"/>
    <property type="match status" value="1"/>
</dbReference>
<evidence type="ECO:0000313" key="3">
    <source>
        <dbReference type="Proteomes" id="UP001375743"/>
    </source>
</evidence>